<protein>
    <recommendedName>
        <fullName evidence="4">Portal protein</fullName>
    </recommendedName>
</protein>
<keyword evidence="3" id="KW-1185">Reference proteome</keyword>
<organism evidence="2 3">
    <name type="scientific">Virgisporangium ochraceum</name>
    <dbReference type="NCBI Taxonomy" id="65505"/>
    <lineage>
        <taxon>Bacteria</taxon>
        <taxon>Bacillati</taxon>
        <taxon>Actinomycetota</taxon>
        <taxon>Actinomycetes</taxon>
        <taxon>Micromonosporales</taxon>
        <taxon>Micromonosporaceae</taxon>
        <taxon>Virgisporangium</taxon>
    </lineage>
</organism>
<evidence type="ECO:0000256" key="1">
    <source>
        <dbReference type="SAM" id="MobiDB-lite"/>
    </source>
</evidence>
<evidence type="ECO:0008006" key="4">
    <source>
        <dbReference type="Google" id="ProtNLM"/>
    </source>
</evidence>
<gene>
    <name evidence="2" type="ORF">Voc01_011740</name>
</gene>
<name>A0A8J3ZLG8_9ACTN</name>
<dbReference type="Proteomes" id="UP000635606">
    <property type="component" value="Unassembled WGS sequence"/>
</dbReference>
<reference evidence="2" key="1">
    <citation type="submission" date="2021-01" db="EMBL/GenBank/DDBJ databases">
        <title>Whole genome shotgun sequence of Virgisporangium ochraceum NBRC 16418.</title>
        <authorList>
            <person name="Komaki H."/>
            <person name="Tamura T."/>
        </authorList>
    </citation>
    <scope>NUCLEOTIDE SEQUENCE</scope>
    <source>
        <strain evidence="2">NBRC 16418</strain>
    </source>
</reference>
<dbReference type="AlphaFoldDB" id="A0A8J3ZLG8"/>
<evidence type="ECO:0000313" key="3">
    <source>
        <dbReference type="Proteomes" id="UP000635606"/>
    </source>
</evidence>
<sequence length="543" mass="59015">MPTDGPWPPKAHAPAYAAYRDWDAWYAGDADRLRQVYANRGSYGASLPPSQRRFPGQAAGGVIGRFSRWLWGNPPSTTARDTRLHVPIAADLAVIGANLLFSEPPKISATDTAVMQRIEKLVEDGFTRTLLHAKEASAVLGDVYLTPVIDQDVAPKQAIVAVHHADAAIPVIRWGKLVEVTFWSELERDNNRVVRWLEHHDVDRSNPAKPVGRITYAVFEGSITDLGRRVDLKGFDATRHLADLVDSAGVQPTGIDRLDVVRFPNRGPQRLWRSDANLKHLGRSDFDSNEPIFDQIDEVWTSWLRDIRLAKGRLTVPESYLQSHGPGQGASFDAEREVYSAVNALPQDMTGGGITLSQFAIRHVEHKATIDALMEVATRHAGYSQQTMGEEGDTPMTATEAQARERLSFTTRASDGQIWRPSIAEYVEVHLAIEAAAFAGPAPVRPDVELADSVTESPETVARTAQLLTAAMAASTETLVRMVHPDWDDTQVAKEVAAIQGATAATPEESLGGLAGNTPPGEPPPAAEGEEAAAAEGEPPVEE</sequence>
<accession>A0A8J3ZLG8</accession>
<evidence type="ECO:0000313" key="2">
    <source>
        <dbReference type="EMBL" id="GIJ66257.1"/>
    </source>
</evidence>
<dbReference type="RefSeq" id="WP_239159998.1">
    <property type="nucleotide sequence ID" value="NZ_BOPH01000017.1"/>
</dbReference>
<dbReference type="EMBL" id="BOPH01000017">
    <property type="protein sequence ID" value="GIJ66257.1"/>
    <property type="molecule type" value="Genomic_DNA"/>
</dbReference>
<proteinExistence type="predicted"/>
<comment type="caution">
    <text evidence="2">The sequence shown here is derived from an EMBL/GenBank/DDBJ whole genome shotgun (WGS) entry which is preliminary data.</text>
</comment>
<feature type="compositionally biased region" description="Acidic residues" evidence="1">
    <location>
        <begin position="528"/>
        <end position="543"/>
    </location>
</feature>
<feature type="region of interest" description="Disordered" evidence="1">
    <location>
        <begin position="504"/>
        <end position="543"/>
    </location>
</feature>